<evidence type="ECO:0000313" key="3">
    <source>
        <dbReference type="Proteomes" id="UP000608024"/>
    </source>
</evidence>
<proteinExistence type="predicted"/>
<keyword evidence="1" id="KW-1133">Transmembrane helix</keyword>
<dbReference type="Proteomes" id="UP000608024">
    <property type="component" value="Unassembled WGS sequence"/>
</dbReference>
<dbReference type="EMBL" id="BNBT01000088">
    <property type="protein sequence ID" value="GHE75151.1"/>
    <property type="molecule type" value="Genomic_DNA"/>
</dbReference>
<gene>
    <name evidence="2" type="ORF">GCM10018785_49360</name>
</gene>
<reference evidence="2" key="1">
    <citation type="journal article" date="2014" name="Int. J. Syst. Evol. Microbiol.">
        <title>Complete genome sequence of Corynebacterium casei LMG S-19264T (=DSM 44701T), isolated from a smear-ripened cheese.</title>
        <authorList>
            <consortium name="US DOE Joint Genome Institute (JGI-PGF)"/>
            <person name="Walter F."/>
            <person name="Albersmeier A."/>
            <person name="Kalinowski J."/>
            <person name="Ruckert C."/>
        </authorList>
    </citation>
    <scope>NUCLEOTIDE SEQUENCE</scope>
    <source>
        <strain evidence="2">JCM 4784</strain>
    </source>
</reference>
<accession>A0A918ZXE7</accession>
<reference evidence="2" key="2">
    <citation type="submission" date="2020-09" db="EMBL/GenBank/DDBJ databases">
        <authorList>
            <person name="Sun Q."/>
            <person name="Ohkuma M."/>
        </authorList>
    </citation>
    <scope>NUCLEOTIDE SEQUENCE</scope>
    <source>
        <strain evidence="2">JCM 4784</strain>
    </source>
</reference>
<evidence type="ECO:0000313" key="2">
    <source>
        <dbReference type="EMBL" id="GHE75151.1"/>
    </source>
</evidence>
<keyword evidence="1" id="KW-0812">Transmembrane</keyword>
<feature type="transmembrane region" description="Helical" evidence="1">
    <location>
        <begin position="107"/>
        <end position="129"/>
    </location>
</feature>
<dbReference type="AlphaFoldDB" id="A0A918ZXE7"/>
<name>A0A918ZXE7_9ACTN</name>
<sequence>MYSPARLPRVRVGRGSNRTMWYAQDPGRRTRQFLGDAAALAWTVLWTVAAVVAYRLAVLLSRPGPDTGVASSRSPAARLPVVGDDVGAALRSVVGFVDTIDPVTLRATFAVAAAALFLLPIAPVLAAWLPRRLRWVRQAATASELAGSANGRELLALRALLRPLDEVAATAAALPDATPGSLAEGWRNADPRTLDALADAELERLGLDPAPGAEPLGPLITEFAG</sequence>
<keyword evidence="3" id="KW-1185">Reference proteome</keyword>
<evidence type="ECO:0000256" key="1">
    <source>
        <dbReference type="SAM" id="Phobius"/>
    </source>
</evidence>
<protein>
    <submittedName>
        <fullName evidence="2">Uncharacterized protein</fullName>
    </submittedName>
</protein>
<comment type="caution">
    <text evidence="2">The sequence shown here is derived from an EMBL/GenBank/DDBJ whole genome shotgun (WGS) entry which is preliminary data.</text>
</comment>
<feature type="transmembrane region" description="Helical" evidence="1">
    <location>
        <begin position="37"/>
        <end position="57"/>
    </location>
</feature>
<keyword evidence="1" id="KW-0472">Membrane</keyword>
<organism evidence="2 3">
    <name type="scientific">Streptomyces longispororuber</name>
    <dbReference type="NCBI Taxonomy" id="68230"/>
    <lineage>
        <taxon>Bacteria</taxon>
        <taxon>Bacillati</taxon>
        <taxon>Actinomycetota</taxon>
        <taxon>Actinomycetes</taxon>
        <taxon>Kitasatosporales</taxon>
        <taxon>Streptomycetaceae</taxon>
        <taxon>Streptomyces</taxon>
    </lineage>
</organism>